<comment type="caution">
    <text evidence="3">The sequence shown here is derived from an EMBL/GenBank/DDBJ whole genome shotgun (WGS) entry which is preliminary data.</text>
</comment>
<keyword evidence="1" id="KW-0175">Coiled coil</keyword>
<sequence length="213" mass="24223">MVATPATIARVSAGALKNASVVRALSTAAADSEYSFVNSRRAYRQEVAVLRQGFILEEKRRVEKLQRDAEAQRMKIMKEKAARLEIKRQQQAIRAEEVAREKAIQEEEYRKYFEEKVLVRESRAAEVERRRQVLVDTLRDQSNTWITEENLEDKMSEDLFIYSPKQASSRNAFDPGSVGGTATSWLEKLQRMRPAGAKDDAAAAAETTPEKQE</sequence>
<name>A0AAV2YN52_9STRA</name>
<evidence type="ECO:0000256" key="2">
    <source>
        <dbReference type="SAM" id="MobiDB-lite"/>
    </source>
</evidence>
<reference evidence="3" key="1">
    <citation type="submission" date="2022-11" db="EMBL/GenBank/DDBJ databases">
        <authorList>
            <person name="Morgan W.R."/>
            <person name="Tartar A."/>
        </authorList>
    </citation>
    <scope>NUCLEOTIDE SEQUENCE</scope>
    <source>
        <strain evidence="3">ARSEF 373</strain>
    </source>
</reference>
<feature type="region of interest" description="Disordered" evidence="2">
    <location>
        <begin position="192"/>
        <end position="213"/>
    </location>
</feature>
<accession>A0AAV2YN52</accession>
<protein>
    <submittedName>
        <fullName evidence="3">Uncharacterized protein</fullName>
    </submittedName>
</protein>
<proteinExistence type="predicted"/>
<evidence type="ECO:0000313" key="3">
    <source>
        <dbReference type="EMBL" id="DAZ95581.1"/>
    </source>
</evidence>
<gene>
    <name evidence="3" type="ORF">N0F65_006067</name>
</gene>
<dbReference type="AlphaFoldDB" id="A0AAV2YN52"/>
<feature type="coiled-coil region" evidence="1">
    <location>
        <begin position="55"/>
        <end position="115"/>
    </location>
</feature>
<dbReference type="EMBL" id="DAKRPA010000198">
    <property type="protein sequence ID" value="DAZ95581.1"/>
    <property type="molecule type" value="Genomic_DNA"/>
</dbReference>
<keyword evidence="4" id="KW-1185">Reference proteome</keyword>
<dbReference type="Proteomes" id="UP001146120">
    <property type="component" value="Unassembled WGS sequence"/>
</dbReference>
<evidence type="ECO:0000256" key="1">
    <source>
        <dbReference type="SAM" id="Coils"/>
    </source>
</evidence>
<organism evidence="3 4">
    <name type="scientific">Lagenidium giganteum</name>
    <dbReference type="NCBI Taxonomy" id="4803"/>
    <lineage>
        <taxon>Eukaryota</taxon>
        <taxon>Sar</taxon>
        <taxon>Stramenopiles</taxon>
        <taxon>Oomycota</taxon>
        <taxon>Peronosporomycetes</taxon>
        <taxon>Pythiales</taxon>
        <taxon>Pythiaceae</taxon>
    </lineage>
</organism>
<evidence type="ECO:0000313" key="4">
    <source>
        <dbReference type="Proteomes" id="UP001146120"/>
    </source>
</evidence>
<reference evidence="3" key="2">
    <citation type="journal article" date="2023" name="Microbiol Resour">
        <title>Decontamination and Annotation of the Draft Genome Sequence of the Oomycete Lagenidium giganteum ARSEF 373.</title>
        <authorList>
            <person name="Morgan W.R."/>
            <person name="Tartar A."/>
        </authorList>
    </citation>
    <scope>NUCLEOTIDE SEQUENCE</scope>
    <source>
        <strain evidence="3">ARSEF 373</strain>
    </source>
</reference>